<sequence length="327" mass="35566">MFQRIITIVAIWCLSFAALATPVQLTDMAGRHVTLPAPAKRVVTTYMPATIFCLSLGLNQQLVGISSQDGRQSLVSTLLNGNNPVAVGSRSAGINIETIISLQPDLVVINDKKDGARLAQQLSLLGVPTLLMKAESAAEVQQALNMLGTATGTMPQALAIQTATKQLQAEISQRLANTKPVPAYYANGSDFYRSVSGQMYQNELMQIAGLTNVAAATSGFHPKINLEQLLRWQPQFLVLEQGRNNTLEQQLAEPGLNWLAQHPRATLPSDALWHMPSPMAVAGAYYLASVVHPQQFQDVDVNERIAQFYQQILARPCASPFESSQCQ</sequence>
<evidence type="ECO:0000313" key="4">
    <source>
        <dbReference type="EMBL" id="QIZ78680.1"/>
    </source>
</evidence>
<evidence type="ECO:0000256" key="2">
    <source>
        <dbReference type="SAM" id="SignalP"/>
    </source>
</evidence>
<feature type="domain" description="Fe/B12 periplasmic-binding" evidence="3">
    <location>
        <begin position="41"/>
        <end position="295"/>
    </location>
</feature>
<dbReference type="SUPFAM" id="SSF53807">
    <property type="entry name" value="Helical backbone' metal receptor"/>
    <property type="match status" value="1"/>
</dbReference>
<dbReference type="InterPro" id="IPR050902">
    <property type="entry name" value="ABC_Transporter_SBP"/>
</dbReference>
<keyword evidence="1 2" id="KW-0732">Signal</keyword>
<dbReference type="KEGG" id="fes:HER31_18305"/>
<dbReference type="PANTHER" id="PTHR30535">
    <property type="entry name" value="VITAMIN B12-BINDING PROTEIN"/>
    <property type="match status" value="1"/>
</dbReference>
<dbReference type="NCBIfam" id="NF038402">
    <property type="entry name" value="TroA_like"/>
    <property type="match status" value="1"/>
</dbReference>
<protein>
    <submittedName>
        <fullName evidence="4">ABC transporter substrate-binding protein</fullName>
    </submittedName>
</protein>
<dbReference type="RefSeq" id="WP_168662875.1">
    <property type="nucleotide sequence ID" value="NZ_CP051180.1"/>
</dbReference>
<keyword evidence="5" id="KW-1185">Reference proteome</keyword>
<dbReference type="Pfam" id="PF01497">
    <property type="entry name" value="Peripla_BP_2"/>
    <property type="match status" value="1"/>
</dbReference>
<reference evidence="4 5" key="1">
    <citation type="submission" date="2020-04" db="EMBL/GenBank/DDBJ databases">
        <title>Ferrimonas sp. S7 isolated from sea water.</title>
        <authorList>
            <person name="Bae S.S."/>
            <person name="Baek K."/>
        </authorList>
    </citation>
    <scope>NUCLEOTIDE SEQUENCE [LARGE SCALE GENOMIC DNA]</scope>
    <source>
        <strain evidence="4 5">S7</strain>
    </source>
</reference>
<dbReference type="InterPro" id="IPR054828">
    <property type="entry name" value="Vit_B12_bind_prot"/>
</dbReference>
<feature type="chain" id="PRO_5026072547" evidence="2">
    <location>
        <begin position="21"/>
        <end position="327"/>
    </location>
</feature>
<dbReference type="PROSITE" id="PS50983">
    <property type="entry name" value="FE_B12_PBP"/>
    <property type="match status" value="1"/>
</dbReference>
<gene>
    <name evidence="4" type="ORF">HER31_18305</name>
</gene>
<evidence type="ECO:0000256" key="1">
    <source>
        <dbReference type="ARBA" id="ARBA00022729"/>
    </source>
</evidence>
<organism evidence="4 5">
    <name type="scientific">Ferrimonas lipolytica</name>
    <dbReference type="NCBI Taxonomy" id="2724191"/>
    <lineage>
        <taxon>Bacteria</taxon>
        <taxon>Pseudomonadati</taxon>
        <taxon>Pseudomonadota</taxon>
        <taxon>Gammaproteobacteria</taxon>
        <taxon>Alteromonadales</taxon>
        <taxon>Ferrimonadaceae</taxon>
        <taxon>Ferrimonas</taxon>
    </lineage>
</organism>
<evidence type="ECO:0000259" key="3">
    <source>
        <dbReference type="PROSITE" id="PS50983"/>
    </source>
</evidence>
<accession>A0A6H1UJ91</accession>
<evidence type="ECO:0000313" key="5">
    <source>
        <dbReference type="Proteomes" id="UP000501602"/>
    </source>
</evidence>
<dbReference type="PANTHER" id="PTHR30535:SF34">
    <property type="entry name" value="MOLYBDATE-BINDING PROTEIN MOLA"/>
    <property type="match status" value="1"/>
</dbReference>
<dbReference type="AlphaFoldDB" id="A0A6H1UJ91"/>
<dbReference type="InterPro" id="IPR002491">
    <property type="entry name" value="ABC_transptr_periplasmic_BD"/>
</dbReference>
<proteinExistence type="predicted"/>
<name>A0A6H1UJ91_9GAMM</name>
<dbReference type="EMBL" id="CP051180">
    <property type="protein sequence ID" value="QIZ78680.1"/>
    <property type="molecule type" value="Genomic_DNA"/>
</dbReference>
<dbReference type="Gene3D" id="3.40.50.1980">
    <property type="entry name" value="Nitrogenase molybdenum iron protein domain"/>
    <property type="match status" value="2"/>
</dbReference>
<dbReference type="Proteomes" id="UP000501602">
    <property type="component" value="Chromosome"/>
</dbReference>
<dbReference type="GO" id="GO:0071281">
    <property type="term" value="P:cellular response to iron ion"/>
    <property type="evidence" value="ECO:0007669"/>
    <property type="project" value="TreeGrafter"/>
</dbReference>
<feature type="signal peptide" evidence="2">
    <location>
        <begin position="1"/>
        <end position="20"/>
    </location>
</feature>